<name>A0AAI9T1S5_9ASCO</name>
<sequence>MTTMTTTTTTKIADLVTLHPEPGFVVKTKILECADSTKVLTKVFINICHDDQVPKPSTEFNPDVVFPLIIENQWEIPIVVSKVKETRDKKGFPSLVYDCCINTRCFTWCQINKDLRLILIEWCIESVETINSLVLERDYSLPKMLSKGELTETEITIQELGDLVHAHASKSTSKIEDLTINEDGDAQVEETLPDLFNRPNLKTKKPLIEEIESAPAPQSHKSPSNDDAKTIINYNVSFKKLKDEYKLCIIFSSDTINYSNFQIRYSQKREAIIIKSLVSKYSFPYGNELEIPVLVDTGFKLEKARCFDCKDKLYIFI</sequence>
<evidence type="ECO:0008006" key="6">
    <source>
        <dbReference type="Google" id="ProtNLM"/>
    </source>
</evidence>
<gene>
    <name evidence="4" type="ORF">KGF56_000301</name>
</gene>
<evidence type="ECO:0000259" key="3">
    <source>
        <dbReference type="Pfam" id="PF18482"/>
    </source>
</evidence>
<dbReference type="InterPro" id="IPR041441">
    <property type="entry name" value="Pih1_CS_Ascomycota"/>
</dbReference>
<dbReference type="GO" id="GO:0097255">
    <property type="term" value="C:R2TP complex"/>
    <property type="evidence" value="ECO:0007669"/>
    <property type="project" value="TreeGrafter"/>
</dbReference>
<dbReference type="InterPro" id="IPR012981">
    <property type="entry name" value="PIH1_N"/>
</dbReference>
<dbReference type="PANTHER" id="PTHR22997">
    <property type="entry name" value="PIH1 DOMAIN-CONTAINING PROTEIN 1"/>
    <property type="match status" value="1"/>
</dbReference>
<dbReference type="AlphaFoldDB" id="A0AAI9T1S5"/>
<feature type="domain" description="PIH1 N-terminal" evidence="2">
    <location>
        <begin position="14"/>
        <end position="156"/>
    </location>
</feature>
<dbReference type="InterPro" id="IPR050734">
    <property type="entry name" value="PIH1/Kintoun_subfamily"/>
</dbReference>
<evidence type="ECO:0000256" key="1">
    <source>
        <dbReference type="ARBA" id="ARBA00008511"/>
    </source>
</evidence>
<dbReference type="PANTHER" id="PTHR22997:SF0">
    <property type="entry name" value="PIH1 DOMAIN-CONTAINING PROTEIN 1"/>
    <property type="match status" value="1"/>
</dbReference>
<dbReference type="Pfam" id="PF08190">
    <property type="entry name" value="PIH1"/>
    <property type="match status" value="1"/>
</dbReference>
<reference evidence="4" key="1">
    <citation type="journal article" date="2022" name="DNA Res.">
        <title>Genome analysis of five recently described species of the CUG-Ser clade uncovers Candida theae as a new hybrid lineage with pathogenic potential in the Candida parapsilosis species complex.</title>
        <authorList>
            <person name="Mixao V."/>
            <person name="Del Olmo V."/>
            <person name="Hegedusova E."/>
            <person name="Saus E."/>
            <person name="Pryszcz L."/>
            <person name="Cillingova A."/>
            <person name="Nosek J."/>
            <person name="Gabaldon T."/>
        </authorList>
    </citation>
    <scope>NUCLEOTIDE SEQUENCE</scope>
    <source>
        <strain evidence="4">CBS 10844</strain>
    </source>
</reference>
<dbReference type="GO" id="GO:0000492">
    <property type="term" value="P:box C/D snoRNP assembly"/>
    <property type="evidence" value="ECO:0007669"/>
    <property type="project" value="TreeGrafter"/>
</dbReference>
<comment type="similarity">
    <text evidence="1">Belongs to the PIH1 family.</text>
</comment>
<feature type="domain" description="Pih1 Ascomycota CS" evidence="3">
    <location>
        <begin position="232"/>
        <end position="317"/>
    </location>
</feature>
<dbReference type="EMBL" id="JAHUZD010000019">
    <property type="protein sequence ID" value="KAI3407008.2"/>
    <property type="molecule type" value="Genomic_DNA"/>
</dbReference>
<dbReference type="GeneID" id="73377918"/>
<proteinExistence type="inferred from homology"/>
<evidence type="ECO:0000313" key="4">
    <source>
        <dbReference type="EMBL" id="KAI3407008.2"/>
    </source>
</evidence>
<dbReference type="GO" id="GO:0006364">
    <property type="term" value="P:rRNA processing"/>
    <property type="evidence" value="ECO:0007669"/>
    <property type="project" value="TreeGrafter"/>
</dbReference>
<organism evidence="4 5">
    <name type="scientific">Candida oxycetoniae</name>
    <dbReference type="NCBI Taxonomy" id="497107"/>
    <lineage>
        <taxon>Eukaryota</taxon>
        <taxon>Fungi</taxon>
        <taxon>Dikarya</taxon>
        <taxon>Ascomycota</taxon>
        <taxon>Saccharomycotina</taxon>
        <taxon>Pichiomycetes</taxon>
        <taxon>Debaryomycetaceae</taxon>
        <taxon>Candida/Lodderomyces clade</taxon>
        <taxon>Candida</taxon>
    </lineage>
</organism>
<evidence type="ECO:0000313" key="5">
    <source>
        <dbReference type="Proteomes" id="UP001202479"/>
    </source>
</evidence>
<dbReference type="GO" id="GO:0005737">
    <property type="term" value="C:cytoplasm"/>
    <property type="evidence" value="ECO:0007669"/>
    <property type="project" value="TreeGrafter"/>
</dbReference>
<comment type="caution">
    <text evidence="4">The sequence shown here is derived from an EMBL/GenBank/DDBJ whole genome shotgun (WGS) entry which is preliminary data.</text>
</comment>
<dbReference type="Proteomes" id="UP001202479">
    <property type="component" value="Unassembled WGS sequence"/>
</dbReference>
<dbReference type="Pfam" id="PF18482">
    <property type="entry name" value="Pih1_fungal_CS"/>
    <property type="match status" value="1"/>
</dbReference>
<dbReference type="RefSeq" id="XP_049182753.1">
    <property type="nucleotide sequence ID" value="XM_049324281.1"/>
</dbReference>
<dbReference type="GO" id="GO:1990904">
    <property type="term" value="C:ribonucleoprotein complex"/>
    <property type="evidence" value="ECO:0007669"/>
    <property type="project" value="TreeGrafter"/>
</dbReference>
<protein>
    <recommendedName>
        <fullName evidence="6">PIH1 N-terminal domain-containing protein</fullName>
    </recommendedName>
</protein>
<accession>A0AAI9T1S5</accession>
<keyword evidence="5" id="KW-1185">Reference proteome</keyword>
<evidence type="ECO:0000259" key="2">
    <source>
        <dbReference type="Pfam" id="PF08190"/>
    </source>
</evidence>